<dbReference type="SUPFAM" id="SSF55154">
    <property type="entry name" value="CYTH-like phosphatases"/>
    <property type="match status" value="1"/>
</dbReference>
<dbReference type="Pfam" id="PF01928">
    <property type="entry name" value="CYTH"/>
    <property type="match status" value="1"/>
</dbReference>
<sequence length="207" mass="24011">MSKNIEIESKTLIDQGTYEKMRAKFASRSDYNQQNFYFDTPSLDLANNDASVRIRIYVDRAEQTLKAKEEKPQQNTYHEVVEINDLLSLAQGEQMVNAAQRGEHFSFGGDVEKYLLEHFGKDIANDLELRTWSKTRRIIAPGPDNCDLTLDMTIYEDGFTDFELEIENDDPQLIKKVLNELEKQFDFKSTPENTNQNKVQRAYSHAK</sequence>
<reference evidence="3" key="1">
    <citation type="submission" date="2018-03" db="EMBL/GenBank/DDBJ databases">
        <title>New taxa in the Lactobacillus gasseri group.</title>
        <authorList>
            <person name="Tanizawa Y."/>
            <person name="Tohno M."/>
            <person name="Endo A."/>
            <person name="Arita M."/>
        </authorList>
    </citation>
    <scope>NUCLEOTIDE SEQUENCE [LARGE SCALE GENOMIC DNA]</scope>
    <source>
        <strain evidence="3">DSM 24759</strain>
    </source>
</reference>
<dbReference type="EMBL" id="BFBY01000012">
    <property type="protein sequence ID" value="GBG05367.1"/>
    <property type="molecule type" value="Genomic_DNA"/>
</dbReference>
<proteinExistence type="predicted"/>
<dbReference type="InterPro" id="IPR009195">
    <property type="entry name" value="Uncharacterised_YjbK"/>
</dbReference>
<dbReference type="RefSeq" id="WP_117118696.1">
    <property type="nucleotide sequence ID" value="NZ_BFBY01000012.1"/>
</dbReference>
<dbReference type="InterPro" id="IPR033469">
    <property type="entry name" value="CYTH-like_dom_sf"/>
</dbReference>
<evidence type="ECO:0000313" key="2">
    <source>
        <dbReference type="EMBL" id="GBG05367.1"/>
    </source>
</evidence>
<gene>
    <name evidence="2" type="ORF">LrDSM24759_12810</name>
</gene>
<dbReference type="Proteomes" id="UP000257317">
    <property type="component" value="Unassembled WGS sequence"/>
</dbReference>
<comment type="caution">
    <text evidence="2">The sequence shown here is derived from an EMBL/GenBank/DDBJ whole genome shotgun (WGS) entry which is preliminary data.</text>
</comment>
<dbReference type="SMART" id="SM01118">
    <property type="entry name" value="CYTH"/>
    <property type="match status" value="1"/>
</dbReference>
<organism evidence="2 3">
    <name type="scientific">Lactobacillus rodentium</name>
    <dbReference type="NCBI Taxonomy" id="947835"/>
    <lineage>
        <taxon>Bacteria</taxon>
        <taxon>Bacillati</taxon>
        <taxon>Bacillota</taxon>
        <taxon>Bacilli</taxon>
        <taxon>Lactobacillales</taxon>
        <taxon>Lactobacillaceae</taxon>
        <taxon>Lactobacillus</taxon>
    </lineage>
</organism>
<dbReference type="InterPro" id="IPR023577">
    <property type="entry name" value="CYTH_domain"/>
</dbReference>
<dbReference type="PROSITE" id="PS51707">
    <property type="entry name" value="CYTH"/>
    <property type="match status" value="1"/>
</dbReference>
<protein>
    <submittedName>
        <fullName evidence="2">Adenylate cyclase</fullName>
    </submittedName>
</protein>
<dbReference type="CDD" id="cd07762">
    <property type="entry name" value="CYTH-like_Pase_1"/>
    <property type="match status" value="1"/>
</dbReference>
<keyword evidence="3" id="KW-1185">Reference proteome</keyword>
<name>A0A2Z6TRB1_9LACO</name>
<feature type="domain" description="CYTH" evidence="1">
    <location>
        <begin position="4"/>
        <end position="207"/>
    </location>
</feature>
<dbReference type="AlphaFoldDB" id="A0A2Z6TRB1"/>
<evidence type="ECO:0000259" key="1">
    <source>
        <dbReference type="PROSITE" id="PS51707"/>
    </source>
</evidence>
<dbReference type="Gene3D" id="2.40.320.10">
    <property type="entry name" value="Hypothetical Protein Pfu-838710-001"/>
    <property type="match status" value="1"/>
</dbReference>
<dbReference type="OrthoDB" id="384378at2"/>
<evidence type="ECO:0000313" key="3">
    <source>
        <dbReference type="Proteomes" id="UP000257317"/>
    </source>
</evidence>
<accession>A0A2Z6TRB1</accession>